<keyword evidence="9" id="KW-1185">Reference proteome</keyword>
<keyword evidence="3" id="KW-0175">Coiled coil</keyword>
<dbReference type="PANTHER" id="PTHR30288">
    <property type="entry name" value="FLAGELLAR CAP/ASSEMBLY PROTEIN FLID"/>
    <property type="match status" value="1"/>
</dbReference>
<gene>
    <name evidence="8" type="primary">fliD</name>
    <name evidence="8" type="ORF">HND93_25360</name>
</gene>
<dbReference type="InterPro" id="IPR040026">
    <property type="entry name" value="FliD"/>
</dbReference>
<keyword evidence="8" id="KW-0969">Cilium</keyword>
<comment type="subcellular location">
    <subcellularLocation>
        <location evidence="5">Secreted</location>
    </subcellularLocation>
    <subcellularLocation>
        <location evidence="5">Bacterial flagellum</location>
    </subcellularLocation>
</comment>
<evidence type="ECO:0000256" key="3">
    <source>
        <dbReference type="ARBA" id="ARBA00023054"/>
    </source>
</evidence>
<reference evidence="8 9" key="1">
    <citation type="submission" date="2020-05" db="EMBL/GenBank/DDBJ databases">
        <title>Azospirillum oleiclasticum sp. nov, a nitrogen-fixing and heavy crude oil-emulsifying bacterium isolated from the crude oil of Yumen Oilfield.</title>
        <authorList>
            <person name="Wu D."/>
            <person name="Cai M."/>
            <person name="Zhang X."/>
        </authorList>
    </citation>
    <scope>NUCLEOTIDE SEQUENCE [LARGE SCALE GENOMIC DNA]</scope>
    <source>
        <strain evidence="8 9">ROY-1-1-2</strain>
    </source>
</reference>
<evidence type="ECO:0000256" key="2">
    <source>
        <dbReference type="ARBA" id="ARBA00011255"/>
    </source>
</evidence>
<dbReference type="Pfam" id="PF07195">
    <property type="entry name" value="FliD_C"/>
    <property type="match status" value="1"/>
</dbReference>
<dbReference type="Pfam" id="PF02465">
    <property type="entry name" value="FliD_N"/>
    <property type="match status" value="1"/>
</dbReference>
<sequence length="557" mass="58664">MTTSVSTTTSTAASTGYSTLQASDSGTGIDYATLIEAKVAQRLTRADRIDATITENEATISAYSDLQDLLLAMNDAIDGLRNRSASTGASENLFSQRTAYVSDDDVLSVTADDDAEEGTYLIEVQQIATKHKISSDATSSRTEGMGLEGSFTIGLDGGESVTVEVESDDTLEEIRDAINAQKSTSGVSASIVQVDDGSYQLILTGTETGQEISLTDGEGGVLAGLGLVDDDGAIANELVAAQDAIIVVDGVTITRDTNSIDDAIDGLTIDLYAASEGDTLSVEIGTDLSAIKSALTDFVDAYNAYRDFALQQQATGSDGTAADDATLFSDSLLRQVNQAVYDALNTSITTSDGDLLSLADLGLTFDSSNKLTLDEDTLNSILIDDIDGVRELLGLNMESSSSQLSLLRYGDDVTATSFTLDITVEDGSVTSASVNGDDSLFTVSGKRLVGKEGTAYEGLVLVWSGSSGSVDVSFSQGLADKLYSAVEAVADEYDGDIQAMVDKLETENTQLTTRSDTIKDNAESYRTRLTAYYARLEAAAETANLLLQQLTYSEDDD</sequence>
<comment type="function">
    <text evidence="5">Required for morphogenesis and for the elongation of the flagellar filament by facilitating polymerization of the flagellin monomers at the tip of growing filament. Forms a capping structure, which prevents flagellin subunits (transported through the central channel of the flagellum) from leaking out without polymerization at the distal end.</text>
</comment>
<dbReference type="InterPro" id="IPR010809">
    <property type="entry name" value="FliD_C"/>
</dbReference>
<evidence type="ECO:0000256" key="5">
    <source>
        <dbReference type="RuleBase" id="RU362066"/>
    </source>
</evidence>
<proteinExistence type="inferred from homology"/>
<dbReference type="InterPro" id="IPR010810">
    <property type="entry name" value="Flagellin_hook_IN_motif"/>
</dbReference>
<evidence type="ECO:0000259" key="6">
    <source>
        <dbReference type="Pfam" id="PF02465"/>
    </source>
</evidence>
<keyword evidence="8" id="KW-0282">Flagellum</keyword>
<evidence type="ECO:0000313" key="8">
    <source>
        <dbReference type="EMBL" id="NYZ23050.1"/>
    </source>
</evidence>
<keyword evidence="5" id="KW-0964">Secreted</keyword>
<dbReference type="RefSeq" id="WP_180284820.1">
    <property type="nucleotide sequence ID" value="NZ_JABFDB010000023.1"/>
</dbReference>
<feature type="domain" description="Flagellar hook-associated protein 2 C-terminal" evidence="7">
    <location>
        <begin position="241"/>
        <end position="542"/>
    </location>
</feature>
<comment type="subunit">
    <text evidence="2 5">Homopentamer.</text>
</comment>
<dbReference type="Proteomes" id="UP000584642">
    <property type="component" value="Unassembled WGS sequence"/>
</dbReference>
<dbReference type="PANTHER" id="PTHR30288:SF0">
    <property type="entry name" value="FLAGELLAR HOOK-ASSOCIATED PROTEIN 2"/>
    <property type="match status" value="1"/>
</dbReference>
<dbReference type="EMBL" id="JABFDB010000023">
    <property type="protein sequence ID" value="NYZ23050.1"/>
    <property type="molecule type" value="Genomic_DNA"/>
</dbReference>
<keyword evidence="4 5" id="KW-0975">Bacterial flagellum</keyword>
<evidence type="ECO:0000256" key="1">
    <source>
        <dbReference type="ARBA" id="ARBA00009764"/>
    </source>
</evidence>
<name>A0ABX2TH21_9PROT</name>
<evidence type="ECO:0000313" key="9">
    <source>
        <dbReference type="Proteomes" id="UP000584642"/>
    </source>
</evidence>
<keyword evidence="8" id="KW-0966">Cell projection</keyword>
<evidence type="ECO:0000259" key="7">
    <source>
        <dbReference type="Pfam" id="PF07195"/>
    </source>
</evidence>
<evidence type="ECO:0000256" key="4">
    <source>
        <dbReference type="ARBA" id="ARBA00023143"/>
    </source>
</evidence>
<comment type="caution">
    <text evidence="8">The sequence shown here is derived from an EMBL/GenBank/DDBJ whole genome shotgun (WGS) entry which is preliminary data.</text>
</comment>
<comment type="similarity">
    <text evidence="1 5">Belongs to the FliD family.</text>
</comment>
<dbReference type="Pfam" id="PF07196">
    <property type="entry name" value="Flagellin_IN"/>
    <property type="match status" value="1"/>
</dbReference>
<feature type="domain" description="Flagellar hook-associated protein 2 N-terminal" evidence="6">
    <location>
        <begin position="27"/>
        <end position="131"/>
    </location>
</feature>
<organism evidence="8 9">
    <name type="scientific">Azospirillum oleiclasticum</name>
    <dbReference type="NCBI Taxonomy" id="2735135"/>
    <lineage>
        <taxon>Bacteria</taxon>
        <taxon>Pseudomonadati</taxon>
        <taxon>Pseudomonadota</taxon>
        <taxon>Alphaproteobacteria</taxon>
        <taxon>Rhodospirillales</taxon>
        <taxon>Azospirillaceae</taxon>
        <taxon>Azospirillum</taxon>
    </lineage>
</organism>
<dbReference type="InterPro" id="IPR003481">
    <property type="entry name" value="FliD_N"/>
</dbReference>
<protein>
    <recommendedName>
        <fullName evidence="5">Flagellar hook-associated protein 2</fullName>
        <shortName evidence="5">HAP2</shortName>
    </recommendedName>
    <alternativeName>
        <fullName evidence="5">Flagellar cap protein</fullName>
    </alternativeName>
</protein>
<accession>A0ABX2TH21</accession>